<dbReference type="Proteomes" id="UP001108089">
    <property type="component" value="Unassembled WGS sequence"/>
</dbReference>
<accession>A0ABS9DN42</accession>
<dbReference type="RefSeq" id="WP_235725384.1">
    <property type="nucleotide sequence ID" value="NZ_JAKGCU010000024.1"/>
</dbReference>
<gene>
    <name evidence="1" type="ORF">L1892_19910</name>
</gene>
<keyword evidence="2" id="KW-1185">Reference proteome</keyword>
<reference evidence="1" key="1">
    <citation type="submission" date="2022-01" db="EMBL/GenBank/DDBJ databases">
        <title>Gordonia xiamenensis sp. nov., isolated from surface seawater in Xiamen.</title>
        <authorList>
            <person name="He Y.F."/>
        </authorList>
    </citation>
    <scope>NUCLEOTIDE SEQUENCE</scope>
    <source>
        <strain evidence="1">GW1C4-4</strain>
    </source>
</reference>
<protein>
    <submittedName>
        <fullName evidence="1">DUF2971 domain-containing protein</fullName>
    </submittedName>
</protein>
<comment type="caution">
    <text evidence="1">The sequence shown here is derived from an EMBL/GenBank/DDBJ whole genome shotgun (WGS) entry which is preliminary data.</text>
</comment>
<name>A0ABS9DN42_9ACTN</name>
<dbReference type="Pfam" id="PF11185">
    <property type="entry name" value="DUF2971"/>
    <property type="match status" value="1"/>
</dbReference>
<evidence type="ECO:0000313" key="2">
    <source>
        <dbReference type="Proteomes" id="UP001108089"/>
    </source>
</evidence>
<dbReference type="EMBL" id="JAKGCU010000024">
    <property type="protein sequence ID" value="MCF3940639.1"/>
    <property type="molecule type" value="Genomic_DNA"/>
</dbReference>
<sequence>MVFGNPTAESSFPVSQLFAGENCGEEIDELPDLLYHYTDATAMMGIVAPGAWPVDYPESAKVYQHAAKLWASDSRYMNDQLELRFGADIFCRHLREAAKTPEVDDNLGNAFSAVAEAFETQPVYDWGFRCFAASFSAERDLLSQWRGYGGGTGGFAIGFTWDALAGHTYAFHPQSTAMGTTPFRTELRKVGYGEAEAERRAEGFVSSTVDRWNSTGAQTVIRRGDRPHELFLAGELFREVATIKHEAFAEEQEWRLWAISEARYPVNVRPGRSGLVPYLEVGVNLRMGGQCVHPTIGEIVVGPHPDKSGQVAATREFLKSQQHDPQLVTASNVPFRG</sequence>
<proteinExistence type="predicted"/>
<organism evidence="1 2">
    <name type="scientific">Gordonia tangerina</name>
    <dbReference type="NCBI Taxonomy" id="2911060"/>
    <lineage>
        <taxon>Bacteria</taxon>
        <taxon>Bacillati</taxon>
        <taxon>Actinomycetota</taxon>
        <taxon>Actinomycetes</taxon>
        <taxon>Mycobacteriales</taxon>
        <taxon>Gordoniaceae</taxon>
        <taxon>Gordonia</taxon>
    </lineage>
</organism>
<dbReference type="InterPro" id="IPR021352">
    <property type="entry name" value="DUF2971"/>
</dbReference>
<evidence type="ECO:0000313" key="1">
    <source>
        <dbReference type="EMBL" id="MCF3940639.1"/>
    </source>
</evidence>